<protein>
    <submittedName>
        <fullName evidence="2">DUF4293 family protein</fullName>
    </submittedName>
</protein>
<proteinExistence type="predicted"/>
<comment type="caution">
    <text evidence="2">The sequence shown here is derived from an EMBL/GenBank/DDBJ whole genome shotgun (WGS) entry which is preliminary data.</text>
</comment>
<evidence type="ECO:0000256" key="1">
    <source>
        <dbReference type="SAM" id="Phobius"/>
    </source>
</evidence>
<dbReference type="EMBL" id="SWBO01000011">
    <property type="protein sequence ID" value="TKB97495.1"/>
    <property type="molecule type" value="Genomic_DNA"/>
</dbReference>
<feature type="transmembrane region" description="Helical" evidence="1">
    <location>
        <begin position="55"/>
        <end position="75"/>
    </location>
</feature>
<sequence length="152" mass="16857">MIQRIQTIWLLLAALTVSSLLIFPMVTTTVGSDEYQVLATGLYQKASGEFKQLEAYLPLMIATIAVALMSLANIFNFKNRTAQKRVIMANVVLIIGLSFWCSVYAKKIPGGLEVANYNVGMFAPAIAIFFCILALRGINHDEKLIRSADRLR</sequence>
<dbReference type="RefSeq" id="WP_136878122.1">
    <property type="nucleotide sequence ID" value="NZ_SWBO01000011.1"/>
</dbReference>
<keyword evidence="1" id="KW-0472">Membrane</keyword>
<keyword evidence="1" id="KW-0812">Transmembrane</keyword>
<keyword evidence="3" id="KW-1185">Reference proteome</keyword>
<evidence type="ECO:0000313" key="3">
    <source>
        <dbReference type="Proteomes" id="UP000310477"/>
    </source>
</evidence>
<evidence type="ECO:0000313" key="2">
    <source>
        <dbReference type="EMBL" id="TKB97495.1"/>
    </source>
</evidence>
<dbReference type="OrthoDB" id="594989at2"/>
<keyword evidence="1" id="KW-1133">Transmembrane helix</keyword>
<dbReference type="Pfam" id="PF14126">
    <property type="entry name" value="DUF4293"/>
    <property type="match status" value="1"/>
</dbReference>
<dbReference type="Proteomes" id="UP000310477">
    <property type="component" value="Unassembled WGS sequence"/>
</dbReference>
<name>A0A4U1C0A4_9SPHI</name>
<reference evidence="2 3" key="1">
    <citation type="submission" date="2019-04" db="EMBL/GenBank/DDBJ databases">
        <title>Pedobacter sp. AR-2-6 sp. nov., isolated from Arctic soil.</title>
        <authorList>
            <person name="Dahal R.H."/>
            <person name="Kim D.-U."/>
        </authorList>
    </citation>
    <scope>NUCLEOTIDE SEQUENCE [LARGE SCALE GENOMIC DNA]</scope>
    <source>
        <strain evidence="2 3">AR-2-6</strain>
    </source>
</reference>
<feature type="transmembrane region" description="Helical" evidence="1">
    <location>
        <begin position="87"/>
        <end position="105"/>
    </location>
</feature>
<dbReference type="AlphaFoldDB" id="A0A4U1C0A4"/>
<dbReference type="InterPro" id="IPR025635">
    <property type="entry name" value="DUF4293"/>
</dbReference>
<organism evidence="2 3">
    <name type="scientific">Pedobacter cryotolerans</name>
    <dbReference type="NCBI Taxonomy" id="2571270"/>
    <lineage>
        <taxon>Bacteria</taxon>
        <taxon>Pseudomonadati</taxon>
        <taxon>Bacteroidota</taxon>
        <taxon>Sphingobacteriia</taxon>
        <taxon>Sphingobacteriales</taxon>
        <taxon>Sphingobacteriaceae</taxon>
        <taxon>Pedobacter</taxon>
    </lineage>
</organism>
<accession>A0A4U1C0A4</accession>
<gene>
    <name evidence="2" type="ORF">FA045_16180</name>
</gene>
<feature type="transmembrane region" description="Helical" evidence="1">
    <location>
        <begin position="117"/>
        <end position="138"/>
    </location>
</feature>